<dbReference type="Proteomes" id="UP000187609">
    <property type="component" value="Unassembled WGS sequence"/>
</dbReference>
<name>A0A1J6ITZ7_NICAT</name>
<dbReference type="PANTHER" id="PTHR34222:SF79">
    <property type="entry name" value="RETROVIRUS-RELATED POL POLYPROTEIN FROM TRANSPOSON TNT 1-94"/>
    <property type="match status" value="1"/>
</dbReference>
<dbReference type="AlphaFoldDB" id="A0A1J6ITZ7"/>
<dbReference type="Gramene" id="OIT08685">
    <property type="protein sequence ID" value="OIT08685"/>
    <property type="gene ID" value="A4A49_63306"/>
</dbReference>
<feature type="domain" description="Retrovirus-related Pol polyprotein from transposon TNT 1-94-like beta-barrel" evidence="1">
    <location>
        <begin position="114"/>
        <end position="182"/>
    </location>
</feature>
<dbReference type="EMBL" id="MJEQ01037183">
    <property type="protein sequence ID" value="OIT08685.1"/>
    <property type="molecule type" value="Genomic_DNA"/>
</dbReference>
<comment type="caution">
    <text evidence="2">The sequence shown here is derived from an EMBL/GenBank/DDBJ whole genome shotgun (WGS) entry which is preliminary data.</text>
</comment>
<feature type="non-terminal residue" evidence="2">
    <location>
        <position position="184"/>
    </location>
</feature>
<evidence type="ECO:0000313" key="3">
    <source>
        <dbReference type="Proteomes" id="UP000187609"/>
    </source>
</evidence>
<accession>A0A1J6ITZ7</accession>
<protein>
    <recommendedName>
        <fullName evidence="1">Retrovirus-related Pol polyprotein from transposon TNT 1-94-like beta-barrel domain-containing protein</fullName>
    </recommendedName>
</protein>
<dbReference type="Pfam" id="PF22936">
    <property type="entry name" value="Pol_BBD"/>
    <property type="match status" value="1"/>
</dbReference>
<feature type="non-terminal residue" evidence="2">
    <location>
        <position position="1"/>
    </location>
</feature>
<organism evidence="2 3">
    <name type="scientific">Nicotiana attenuata</name>
    <name type="common">Coyote tobacco</name>
    <dbReference type="NCBI Taxonomy" id="49451"/>
    <lineage>
        <taxon>Eukaryota</taxon>
        <taxon>Viridiplantae</taxon>
        <taxon>Streptophyta</taxon>
        <taxon>Embryophyta</taxon>
        <taxon>Tracheophyta</taxon>
        <taxon>Spermatophyta</taxon>
        <taxon>Magnoliopsida</taxon>
        <taxon>eudicotyledons</taxon>
        <taxon>Gunneridae</taxon>
        <taxon>Pentapetalae</taxon>
        <taxon>asterids</taxon>
        <taxon>lamiids</taxon>
        <taxon>Solanales</taxon>
        <taxon>Solanaceae</taxon>
        <taxon>Nicotianoideae</taxon>
        <taxon>Nicotianeae</taxon>
        <taxon>Nicotiana</taxon>
    </lineage>
</organism>
<evidence type="ECO:0000259" key="1">
    <source>
        <dbReference type="Pfam" id="PF22936"/>
    </source>
</evidence>
<evidence type="ECO:0000313" key="2">
    <source>
        <dbReference type="EMBL" id="OIT08685.1"/>
    </source>
</evidence>
<gene>
    <name evidence="2" type="ORF">A4A49_63306</name>
</gene>
<sequence>YCKKAGHTIERCFKLHGYPQNSKPATNRQPKYHSSAKGNAIFSEETTGQMTTSENEATIGITQNQLAQLMEMLQQVKVGQHSASSSDTQATANCAGIFLPHSASFPKPTKTHFWIIDSGASEHMSFDLTINVTLFAKPINVTLPNSQRVKVTHAGQVSVHPQLTLHTVIFVPDFKFNLISVHGL</sequence>
<reference evidence="2" key="1">
    <citation type="submission" date="2016-11" db="EMBL/GenBank/DDBJ databases">
        <title>The genome of Nicotiana attenuata.</title>
        <authorList>
            <person name="Xu S."/>
            <person name="Brockmoeller T."/>
            <person name="Gaquerel E."/>
            <person name="Navarro A."/>
            <person name="Kuhl H."/>
            <person name="Gase K."/>
            <person name="Ling Z."/>
            <person name="Zhou W."/>
            <person name="Kreitzer C."/>
            <person name="Stanke M."/>
            <person name="Tang H."/>
            <person name="Lyons E."/>
            <person name="Pandey P."/>
            <person name="Pandey S.P."/>
            <person name="Timmermann B."/>
            <person name="Baldwin I.T."/>
        </authorList>
    </citation>
    <scope>NUCLEOTIDE SEQUENCE [LARGE SCALE GENOMIC DNA]</scope>
    <source>
        <strain evidence="2">UT</strain>
    </source>
</reference>
<dbReference type="PANTHER" id="PTHR34222">
    <property type="entry name" value="GAG_PRE-INTEGRS DOMAIN-CONTAINING PROTEIN"/>
    <property type="match status" value="1"/>
</dbReference>
<keyword evidence="3" id="KW-1185">Reference proteome</keyword>
<dbReference type="InterPro" id="IPR054722">
    <property type="entry name" value="PolX-like_BBD"/>
</dbReference>
<proteinExistence type="predicted"/>